<organism evidence="4">
    <name type="scientific">Vibrio nigripulchritudo</name>
    <dbReference type="NCBI Taxonomy" id="28173"/>
    <lineage>
        <taxon>Bacteria</taxon>
        <taxon>Pseudomonadati</taxon>
        <taxon>Pseudomonadota</taxon>
        <taxon>Gammaproteobacteria</taxon>
        <taxon>Vibrionales</taxon>
        <taxon>Vibrionaceae</taxon>
        <taxon>Vibrio</taxon>
    </lineage>
</organism>
<feature type="domain" description="GGDEF" evidence="3">
    <location>
        <begin position="469"/>
        <end position="600"/>
    </location>
</feature>
<dbReference type="PROSITE" id="PS50883">
    <property type="entry name" value="EAL"/>
    <property type="match status" value="1"/>
</dbReference>
<dbReference type="InterPro" id="IPR000160">
    <property type="entry name" value="GGDEF_dom"/>
</dbReference>
<dbReference type="SMART" id="SM00267">
    <property type="entry name" value="GGDEF"/>
    <property type="match status" value="1"/>
</dbReference>
<proteinExistence type="predicted"/>
<name>A0A9P1JLD2_9VIBR</name>
<dbReference type="CDD" id="cd01949">
    <property type="entry name" value="GGDEF"/>
    <property type="match status" value="1"/>
</dbReference>
<dbReference type="PANTHER" id="PTHR33121">
    <property type="entry name" value="CYCLIC DI-GMP PHOSPHODIESTERASE PDEF"/>
    <property type="match status" value="1"/>
</dbReference>
<evidence type="ECO:0000259" key="3">
    <source>
        <dbReference type="PROSITE" id="PS50887"/>
    </source>
</evidence>
<dbReference type="Gene3D" id="3.20.20.450">
    <property type="entry name" value="EAL domain"/>
    <property type="match status" value="1"/>
</dbReference>
<dbReference type="SUPFAM" id="SSF55073">
    <property type="entry name" value="Nucleotide cyclase"/>
    <property type="match status" value="1"/>
</dbReference>
<keyword evidence="1" id="KW-0812">Transmembrane</keyword>
<dbReference type="PROSITE" id="PS50887">
    <property type="entry name" value="GGDEF"/>
    <property type="match status" value="1"/>
</dbReference>
<dbReference type="InterPro" id="IPR050706">
    <property type="entry name" value="Cyclic-di-GMP_PDE-like"/>
</dbReference>
<feature type="transmembrane region" description="Helical" evidence="1">
    <location>
        <begin position="357"/>
        <end position="376"/>
    </location>
</feature>
<dbReference type="Gene3D" id="3.30.70.270">
    <property type="match status" value="1"/>
</dbReference>
<dbReference type="Pfam" id="PF00563">
    <property type="entry name" value="EAL"/>
    <property type="match status" value="1"/>
</dbReference>
<dbReference type="Gene3D" id="3.30.450.20">
    <property type="entry name" value="PAS domain"/>
    <property type="match status" value="1"/>
</dbReference>
<evidence type="ECO:0008006" key="5">
    <source>
        <dbReference type="Google" id="ProtNLM"/>
    </source>
</evidence>
<dbReference type="Pfam" id="PF00990">
    <property type="entry name" value="GGDEF"/>
    <property type="match status" value="1"/>
</dbReference>
<dbReference type="AlphaFoldDB" id="A0A9P1JLD2"/>
<keyword evidence="4" id="KW-0614">Plasmid</keyword>
<dbReference type="InterPro" id="IPR029787">
    <property type="entry name" value="Nucleotide_cyclase"/>
</dbReference>
<dbReference type="NCBIfam" id="TIGR00254">
    <property type="entry name" value="GGDEF"/>
    <property type="match status" value="1"/>
</dbReference>
<dbReference type="InterPro" id="IPR043128">
    <property type="entry name" value="Rev_trsase/Diguanyl_cyclase"/>
</dbReference>
<gene>
    <name evidence="4" type="ORF">VIBNI_0224</name>
</gene>
<dbReference type="GO" id="GO:0071111">
    <property type="term" value="F:cyclic-guanylate-specific phosphodiesterase activity"/>
    <property type="evidence" value="ECO:0007669"/>
    <property type="project" value="InterPro"/>
</dbReference>
<keyword evidence="1" id="KW-1133">Transmembrane helix</keyword>
<keyword evidence="1" id="KW-0472">Membrane</keyword>
<accession>A0A9P1JLD2</accession>
<evidence type="ECO:0000259" key="2">
    <source>
        <dbReference type="PROSITE" id="PS50883"/>
    </source>
</evidence>
<dbReference type="CDD" id="cd01948">
    <property type="entry name" value="EAL"/>
    <property type="match status" value="1"/>
</dbReference>
<dbReference type="RefSeq" id="WP_013610363.1">
    <property type="nucleotide sequence ID" value="NC_015156.1"/>
</dbReference>
<dbReference type="Pfam" id="PF22673">
    <property type="entry name" value="MCP-like_PDC_1"/>
    <property type="match status" value="1"/>
</dbReference>
<dbReference type="PANTHER" id="PTHR33121:SF19">
    <property type="entry name" value="CYCLIC DI-GMP PHOSPHODIESTERASE PA2567"/>
    <property type="match status" value="1"/>
</dbReference>
<protein>
    <recommendedName>
        <fullName evidence="5">Diguanylate cyclase</fullName>
    </recommendedName>
</protein>
<evidence type="ECO:0000313" key="4">
    <source>
        <dbReference type="EMBL" id="CBJ93237.1"/>
    </source>
</evidence>
<dbReference type="InterPro" id="IPR035919">
    <property type="entry name" value="EAL_sf"/>
</dbReference>
<dbReference type="InterPro" id="IPR001633">
    <property type="entry name" value="EAL_dom"/>
</dbReference>
<reference evidence="4" key="1">
    <citation type="submission" date="2010-02" db="EMBL/GenBank/DDBJ databases">
        <authorList>
            <person name="Genoscope - CEA"/>
        </authorList>
    </citation>
    <scope>NUCLEOTIDE SEQUENCE</scope>
    <source>
        <plasmid evidence="4">VIBNI_pA</plasmid>
    </source>
</reference>
<dbReference type="SUPFAM" id="SSF141868">
    <property type="entry name" value="EAL domain-like"/>
    <property type="match status" value="1"/>
</dbReference>
<dbReference type="EMBL" id="FP893246">
    <property type="protein sequence ID" value="CBJ93237.1"/>
    <property type="molecule type" value="Genomic_DNA"/>
</dbReference>
<feature type="transmembrane region" description="Helical" evidence="1">
    <location>
        <begin position="12"/>
        <end position="33"/>
    </location>
</feature>
<geneLocation type="plasmid" evidence="4">
    <name>VIBNI_pA</name>
</geneLocation>
<dbReference type="SMART" id="SM00052">
    <property type="entry name" value="EAL"/>
    <property type="match status" value="1"/>
</dbReference>
<sequence>MVAPHSLSRHYTFTLLLSGALVLLVVILYGSFLKHAEKNRFRSQLLSSSFQVHATFHDRIEKAQNHVSVMQLAIEESLAYPVFAPNQASTFLKKYHRDSPKSSPWDNLPGELKFLLGSLHIDPARNLPKSNFQRTLSALFPMLPEVVSVHQQSSTFQWSYFFDSGARWFWVYPAWSRSELLRATKSTNTAEAIRKLLRHQGMAPLDLAGPKVNPNRQQVWTEPYQDFGGKGLMISLLAPVYSNNQYMGAVGTDLAFQMMENVFDSAPLFLGHGVVFDGRRMLLADSQNSLVERDQSVSLDVAYPTFLEIARLVDAPAGLTETEMGVWVSLPFELTDWHFLAYVSKEQEEAYLLRQTFPYTLLAGIVTFFLFVLAWLQHSRFVRPALRLVEFVHEVQNNPYAYPKKIPDVWKYWFKRVSQTAIERHELLSKTRQHAHELEKKAIRDNLTSLHNRYFLEKTPPPWLQEKNRLGVLMRANINNFKAINSVYGHRVGDELLVEIARRLRSVFGDESVIRFGNDEFVILLSGTDELSINEGRGRFCEMMRRPITSHNMVLTVSATLGMSRYPGDGESIEELLRKANIALHEAKENRVGGLFFSDEMEKKTKRKVLIGRELEHAVEREELSVVYQPQLDANSGEVVGVEALVRWQNAQLGNVSPVEFIGIAEANGTIVSIGEYVLHHSMKSMSELWTQLPQSGGGLRLTHRPIRLAINVSVHQLLCTDFPEQVIRLHRQYQEKGVTLVVEITESLFIDNVDRAVEILTSLRSSGVAVSLDDFGTGYSSLSLLNRLPIDELKIDKSFVKGIATDKGSRTLIGSIIGIGKNLSVSVLAEGVEHAMEVEMLKGLGCDVFQGYFFSRPLTTEQLKCFLYEQSKV</sequence>
<evidence type="ECO:0000256" key="1">
    <source>
        <dbReference type="SAM" id="Phobius"/>
    </source>
</evidence>
<feature type="domain" description="EAL" evidence="2">
    <location>
        <begin position="608"/>
        <end position="872"/>
    </location>
</feature>